<keyword evidence="3" id="KW-1003">Cell membrane</keyword>
<evidence type="ECO:0000256" key="5">
    <source>
        <dbReference type="ARBA" id="ARBA00022989"/>
    </source>
</evidence>
<dbReference type="Pfam" id="PF25539">
    <property type="entry name" value="Bestrophin_2"/>
    <property type="match status" value="2"/>
</dbReference>
<evidence type="ECO:0000313" key="9">
    <source>
        <dbReference type="EMBL" id="CAG8523281.1"/>
    </source>
</evidence>
<keyword evidence="4 8" id="KW-0812">Transmembrane</keyword>
<evidence type="ECO:0000256" key="3">
    <source>
        <dbReference type="ARBA" id="ARBA00022475"/>
    </source>
</evidence>
<dbReference type="InterPro" id="IPR044669">
    <property type="entry name" value="YneE/VCCN1/2-like"/>
</dbReference>
<evidence type="ECO:0000256" key="4">
    <source>
        <dbReference type="ARBA" id="ARBA00022692"/>
    </source>
</evidence>
<comment type="caution">
    <text evidence="9">The sequence shown here is derived from an EMBL/GenBank/DDBJ whole genome shotgun (WGS) entry which is preliminary data.</text>
</comment>
<name>A0ABM8W4K2_GIGMA</name>
<dbReference type="EMBL" id="CAJVQB010001156">
    <property type="protein sequence ID" value="CAG8523281.1"/>
    <property type="molecule type" value="Genomic_DNA"/>
</dbReference>
<evidence type="ECO:0000256" key="1">
    <source>
        <dbReference type="ARBA" id="ARBA00004651"/>
    </source>
</evidence>
<keyword evidence="6" id="KW-0406">Ion transport</keyword>
<evidence type="ECO:0000256" key="6">
    <source>
        <dbReference type="ARBA" id="ARBA00023065"/>
    </source>
</evidence>
<keyword evidence="2" id="KW-0813">Transport</keyword>
<reference evidence="9 10" key="1">
    <citation type="submission" date="2021-06" db="EMBL/GenBank/DDBJ databases">
        <authorList>
            <person name="Kallberg Y."/>
            <person name="Tangrot J."/>
            <person name="Rosling A."/>
        </authorList>
    </citation>
    <scope>NUCLEOTIDE SEQUENCE [LARGE SCALE GENOMIC DNA]</scope>
    <source>
        <strain evidence="9 10">120-4 pot B 10/14</strain>
    </source>
</reference>
<proteinExistence type="predicted"/>
<evidence type="ECO:0000313" key="10">
    <source>
        <dbReference type="Proteomes" id="UP000789901"/>
    </source>
</evidence>
<protein>
    <submittedName>
        <fullName evidence="9">14964_t:CDS:1</fullName>
    </submittedName>
</protein>
<feature type="transmembrane region" description="Helical" evidence="8">
    <location>
        <begin position="55"/>
        <end position="75"/>
    </location>
</feature>
<dbReference type="PANTHER" id="PTHR33281:SF19">
    <property type="entry name" value="VOLTAGE-DEPENDENT ANION CHANNEL-FORMING PROTEIN YNEE"/>
    <property type="match status" value="1"/>
</dbReference>
<organism evidence="9 10">
    <name type="scientific">Gigaspora margarita</name>
    <dbReference type="NCBI Taxonomy" id="4874"/>
    <lineage>
        <taxon>Eukaryota</taxon>
        <taxon>Fungi</taxon>
        <taxon>Fungi incertae sedis</taxon>
        <taxon>Mucoromycota</taxon>
        <taxon>Glomeromycotina</taxon>
        <taxon>Glomeromycetes</taxon>
        <taxon>Diversisporales</taxon>
        <taxon>Gigasporaceae</taxon>
        <taxon>Gigaspora</taxon>
    </lineage>
</organism>
<keyword evidence="5 8" id="KW-1133">Transmembrane helix</keyword>
<keyword evidence="7 8" id="KW-0472">Membrane</keyword>
<feature type="transmembrane region" description="Helical" evidence="8">
    <location>
        <begin position="26"/>
        <end position="49"/>
    </location>
</feature>
<gene>
    <name evidence="9" type="ORF">GMARGA_LOCUS3265</name>
</gene>
<accession>A0ABM8W4K2</accession>
<evidence type="ECO:0000256" key="2">
    <source>
        <dbReference type="ARBA" id="ARBA00022448"/>
    </source>
</evidence>
<keyword evidence="10" id="KW-1185">Reference proteome</keyword>
<sequence length="399" mass="45592">MAKNKSNYRKFEVYTLPRLLVLKGSALVKVIPHALIITAFSILIVALWTQTNIKLGIKPDFILVINFVVSLLLAYRTNAAYTRMKNLHPGDIGSTKVPRADSSDGYWEGRQLWSTMITSIRNLLRYVWVNVPDMNKNNENNENNENDIDPEKLVVFCLLTEFAAATKEFLREESFNESSGVHLNMESSDNKEDENNESSINKILKCLQKNGPEPSPNKQPTKIKLISLYLNHYIGQLKNREVKKQPDTATIMQMYANVEKLVECLTGLESVVKSPIPLSYIIHLLQTTWLFCLSLPFQLVEDLKWVTIPVVFLSSLLLLGVEAIAREIEDPFGTDPNDLKIDYFCETIDTEKEFVKKHNNMEVLWEKAINRISDSPEISVKVLKETITEITEIPEDTEK</sequence>
<comment type="subcellular location">
    <subcellularLocation>
        <location evidence="1">Cell membrane</location>
        <topology evidence="1">Multi-pass membrane protein</topology>
    </subcellularLocation>
</comment>
<evidence type="ECO:0000256" key="8">
    <source>
        <dbReference type="SAM" id="Phobius"/>
    </source>
</evidence>
<dbReference type="PANTHER" id="PTHR33281">
    <property type="entry name" value="UPF0187 PROTEIN YNEE"/>
    <property type="match status" value="1"/>
</dbReference>
<dbReference type="Proteomes" id="UP000789901">
    <property type="component" value="Unassembled WGS sequence"/>
</dbReference>
<evidence type="ECO:0000256" key="7">
    <source>
        <dbReference type="ARBA" id="ARBA00023136"/>
    </source>
</evidence>